<dbReference type="Proteomes" id="UP000233556">
    <property type="component" value="Unassembled WGS sequence"/>
</dbReference>
<accession>A0A2I0TNC6</accession>
<organism evidence="1 2">
    <name type="scientific">Limosa lapponica baueri</name>
    <dbReference type="NCBI Taxonomy" id="1758121"/>
    <lineage>
        <taxon>Eukaryota</taxon>
        <taxon>Metazoa</taxon>
        <taxon>Chordata</taxon>
        <taxon>Craniata</taxon>
        <taxon>Vertebrata</taxon>
        <taxon>Euteleostomi</taxon>
        <taxon>Archelosauria</taxon>
        <taxon>Archosauria</taxon>
        <taxon>Dinosauria</taxon>
        <taxon>Saurischia</taxon>
        <taxon>Theropoda</taxon>
        <taxon>Coelurosauria</taxon>
        <taxon>Aves</taxon>
        <taxon>Neognathae</taxon>
        <taxon>Neoaves</taxon>
        <taxon>Charadriiformes</taxon>
        <taxon>Scolopacidae</taxon>
        <taxon>Limosa</taxon>
    </lineage>
</organism>
<sequence length="174" mass="20283">MKTYPWLSWQEFHMVLLLGNDKLSLHAGTAANILSFAVLGLEQHLPENDLLPDFQAQPSTEFGGCIDFQERRKDGFILYDAVQPYRNAEFFVKSLDTQDPQNQEGLRISPFINQRGFDQRFQCGQWNFLSGENDHHTNLISLIWYFQNLIDTTCFIGAITELSYKRKKHNTTRY</sequence>
<dbReference type="AlphaFoldDB" id="A0A2I0TNC6"/>
<reference evidence="2" key="2">
    <citation type="submission" date="2017-12" db="EMBL/GenBank/DDBJ databases">
        <title>Genome sequence of the Bar-tailed Godwit (Limosa lapponica baueri).</title>
        <authorList>
            <person name="Lima N.C.B."/>
            <person name="Parody-Merino A.M."/>
            <person name="Battley P.F."/>
            <person name="Fidler A.E."/>
            <person name="Prosdocimi F."/>
        </authorList>
    </citation>
    <scope>NUCLEOTIDE SEQUENCE [LARGE SCALE GENOMIC DNA]</scope>
</reference>
<proteinExistence type="predicted"/>
<evidence type="ECO:0000313" key="2">
    <source>
        <dbReference type="Proteomes" id="UP000233556"/>
    </source>
</evidence>
<gene>
    <name evidence="1" type="ORF">llap_14463</name>
</gene>
<name>A0A2I0TNC6_LIMLA</name>
<keyword evidence="2" id="KW-1185">Reference proteome</keyword>
<evidence type="ECO:0000313" key="1">
    <source>
        <dbReference type="EMBL" id="PKU35233.1"/>
    </source>
</evidence>
<reference evidence="2" key="1">
    <citation type="submission" date="2017-11" db="EMBL/GenBank/DDBJ databases">
        <authorList>
            <person name="Lima N.C."/>
            <person name="Parody-Merino A.M."/>
            <person name="Battley P.F."/>
            <person name="Fidler A.E."/>
            <person name="Prosdocimi F."/>
        </authorList>
    </citation>
    <scope>NUCLEOTIDE SEQUENCE [LARGE SCALE GENOMIC DNA]</scope>
</reference>
<protein>
    <submittedName>
        <fullName evidence="1">Uncharacterized protein</fullName>
    </submittedName>
</protein>
<dbReference type="EMBL" id="KZ508419">
    <property type="protein sequence ID" value="PKU35233.1"/>
    <property type="molecule type" value="Genomic_DNA"/>
</dbReference>